<evidence type="ECO:0000313" key="2">
    <source>
        <dbReference type="EMBL" id="GAA3712539.1"/>
    </source>
</evidence>
<sequence>MKPSGKEFLYIYENHSNIASEHLDKYILSAKKNNIDVKLLSKLVILRSRDSQEAVKYNILLFIEENITLDINNFSSISKESKRLKEISSHLFKSSEEELINIESYLKEVFLSYEMAYKNEKNELTSYKSALIVIHGLIKSALQIKKLSSTEEKTLIKSLDLISIVFNKAYSDARVKKAADSLYSEFSKGCVFGYDIKNEENESYLKEIDDIYYFISGNIKREILHIFKSFNSWSLKYRSQQLYFSSFILGFIFYTKKNHHVFYSHDMHGIAIGDFIKKSFNSLNESLSSYWIHDFHEYVAGVEFSDETRRSFFVDDEVNCVINIDQSITVSPGLANILENKYNLKPILVYNSNSSIQRDESLRHQSIRVKLNLNNKTPLIIYSGGITKQRRVGLPLTAMVEIQDLIYCIITNDTPEKNKELNDIFIEARSLGVEKRIHLHRYVSSSNAWELMVGATACLSMLPRYENGDIALPNKLFDSLKAGVPFLTSNTPELDNFVNEYHCGTSFLADDANSLTTSLKRIINSSFDIRSSKFKKFSWDYSFRCVIYSINDFLHHDTSSSINKYTQLPDKNINKT</sequence>
<name>A0ABP7E1V0_9GAMM</name>
<dbReference type="SUPFAM" id="SSF53756">
    <property type="entry name" value="UDP-Glycosyltransferase/glycogen phosphorylase"/>
    <property type="match status" value="1"/>
</dbReference>
<feature type="domain" description="Glycosyl transferase family 1" evidence="1">
    <location>
        <begin position="366"/>
        <end position="526"/>
    </location>
</feature>
<dbReference type="Pfam" id="PF00534">
    <property type="entry name" value="Glycos_transf_1"/>
    <property type="match status" value="1"/>
</dbReference>
<dbReference type="EMBL" id="BAABDS010000031">
    <property type="protein sequence ID" value="GAA3712539.1"/>
    <property type="molecule type" value="Genomic_DNA"/>
</dbReference>
<protein>
    <recommendedName>
        <fullName evidence="1">Glycosyl transferase family 1 domain-containing protein</fullName>
    </recommendedName>
</protein>
<dbReference type="Proteomes" id="UP001501479">
    <property type="component" value="Unassembled WGS sequence"/>
</dbReference>
<dbReference type="InterPro" id="IPR001296">
    <property type="entry name" value="Glyco_trans_1"/>
</dbReference>
<accession>A0ABP7E1V0</accession>
<reference evidence="3" key="1">
    <citation type="journal article" date="2019" name="Int. J. Syst. Evol. Microbiol.">
        <title>The Global Catalogue of Microorganisms (GCM) 10K type strain sequencing project: providing services to taxonomists for standard genome sequencing and annotation.</title>
        <authorList>
            <consortium name="The Broad Institute Genomics Platform"/>
            <consortium name="The Broad Institute Genome Sequencing Center for Infectious Disease"/>
            <person name="Wu L."/>
            <person name="Ma J."/>
        </authorList>
    </citation>
    <scope>NUCLEOTIDE SEQUENCE [LARGE SCALE GENOMIC DNA]</scope>
    <source>
        <strain evidence="3">JCM 17329</strain>
    </source>
</reference>
<keyword evidence="3" id="KW-1185">Reference proteome</keyword>
<dbReference type="RefSeq" id="WP_344964701.1">
    <property type="nucleotide sequence ID" value="NZ_BAABDS010000031.1"/>
</dbReference>
<dbReference type="Gene3D" id="3.40.50.2000">
    <property type="entry name" value="Glycogen Phosphorylase B"/>
    <property type="match status" value="1"/>
</dbReference>
<comment type="caution">
    <text evidence="2">The sequence shown here is derived from an EMBL/GenBank/DDBJ whole genome shotgun (WGS) entry which is preliminary data.</text>
</comment>
<evidence type="ECO:0000259" key="1">
    <source>
        <dbReference type="Pfam" id="PF00534"/>
    </source>
</evidence>
<proteinExistence type="predicted"/>
<organism evidence="2 3">
    <name type="scientific">Oceanisphaera sediminis</name>
    <dbReference type="NCBI Taxonomy" id="981381"/>
    <lineage>
        <taxon>Bacteria</taxon>
        <taxon>Pseudomonadati</taxon>
        <taxon>Pseudomonadota</taxon>
        <taxon>Gammaproteobacteria</taxon>
        <taxon>Aeromonadales</taxon>
        <taxon>Aeromonadaceae</taxon>
        <taxon>Oceanisphaera</taxon>
    </lineage>
</organism>
<gene>
    <name evidence="2" type="ORF">GCM10022421_19830</name>
</gene>
<evidence type="ECO:0000313" key="3">
    <source>
        <dbReference type="Proteomes" id="UP001501479"/>
    </source>
</evidence>